<dbReference type="EnsemblPlants" id="ONIVA08G12330.1">
    <property type="protein sequence ID" value="ONIVA08G12330.1"/>
    <property type="gene ID" value="ONIVA08G12330"/>
</dbReference>
<name>A0A0E0IAM0_ORYNI</name>
<feature type="compositionally biased region" description="Basic and acidic residues" evidence="1">
    <location>
        <begin position="45"/>
        <end position="61"/>
    </location>
</feature>
<protein>
    <submittedName>
        <fullName evidence="2">Uncharacterized protein</fullName>
    </submittedName>
</protein>
<reference evidence="2" key="1">
    <citation type="submission" date="2015-04" db="UniProtKB">
        <authorList>
            <consortium name="EnsemblPlants"/>
        </authorList>
    </citation>
    <scope>IDENTIFICATION</scope>
    <source>
        <strain evidence="2">SL10</strain>
    </source>
</reference>
<dbReference type="Gramene" id="ONIVA08G12330.1">
    <property type="protein sequence ID" value="ONIVA08G12330.1"/>
    <property type="gene ID" value="ONIVA08G12330"/>
</dbReference>
<keyword evidence="3" id="KW-1185">Reference proteome</keyword>
<feature type="compositionally biased region" description="Polar residues" evidence="1">
    <location>
        <begin position="62"/>
        <end position="74"/>
    </location>
</feature>
<accession>A0A0E0IAM0</accession>
<dbReference type="HOGENOM" id="CLU_2125104_0_0_1"/>
<feature type="compositionally biased region" description="Polar residues" evidence="1">
    <location>
        <begin position="15"/>
        <end position="31"/>
    </location>
</feature>
<feature type="region of interest" description="Disordered" evidence="1">
    <location>
        <begin position="1"/>
        <end position="114"/>
    </location>
</feature>
<sequence>MSGGAPPSGNEEAHQATTISPTSTDLESLWSQIPDPSLQPQSLEHTAEVHILDAGRSDRRSTVLNGTTMASTQGGHALEPHPKLHGCTTITRSSRGQMSNSRLSHEGSGTLRED</sequence>
<organism evidence="2">
    <name type="scientific">Oryza nivara</name>
    <name type="common">Indian wild rice</name>
    <name type="synonym">Oryza sativa f. spontanea</name>
    <dbReference type="NCBI Taxonomy" id="4536"/>
    <lineage>
        <taxon>Eukaryota</taxon>
        <taxon>Viridiplantae</taxon>
        <taxon>Streptophyta</taxon>
        <taxon>Embryophyta</taxon>
        <taxon>Tracheophyta</taxon>
        <taxon>Spermatophyta</taxon>
        <taxon>Magnoliopsida</taxon>
        <taxon>Liliopsida</taxon>
        <taxon>Poales</taxon>
        <taxon>Poaceae</taxon>
        <taxon>BOP clade</taxon>
        <taxon>Oryzoideae</taxon>
        <taxon>Oryzeae</taxon>
        <taxon>Oryzinae</taxon>
        <taxon>Oryza</taxon>
    </lineage>
</organism>
<evidence type="ECO:0000256" key="1">
    <source>
        <dbReference type="SAM" id="MobiDB-lite"/>
    </source>
</evidence>
<evidence type="ECO:0000313" key="3">
    <source>
        <dbReference type="Proteomes" id="UP000006591"/>
    </source>
</evidence>
<proteinExistence type="predicted"/>
<evidence type="ECO:0000313" key="2">
    <source>
        <dbReference type="EnsemblPlants" id="ONIVA08G12330.1"/>
    </source>
</evidence>
<dbReference type="Proteomes" id="UP000006591">
    <property type="component" value="Chromosome 8"/>
</dbReference>
<dbReference type="AlphaFoldDB" id="A0A0E0IAM0"/>
<feature type="compositionally biased region" description="Polar residues" evidence="1">
    <location>
        <begin position="88"/>
        <end position="102"/>
    </location>
</feature>
<reference evidence="2" key="2">
    <citation type="submission" date="2018-04" db="EMBL/GenBank/DDBJ databases">
        <title>OnivRS2 (Oryza nivara Reference Sequence Version 2).</title>
        <authorList>
            <person name="Zhang J."/>
            <person name="Kudrna D."/>
            <person name="Lee S."/>
            <person name="Talag J."/>
            <person name="Rajasekar S."/>
            <person name="Welchert J."/>
            <person name="Hsing Y.-I."/>
            <person name="Wing R.A."/>
        </authorList>
    </citation>
    <scope>NUCLEOTIDE SEQUENCE [LARGE SCALE GENOMIC DNA]</scope>
    <source>
        <strain evidence="2">SL10</strain>
    </source>
</reference>